<dbReference type="PANTHER" id="PTHR30349">
    <property type="entry name" value="PHAGE INTEGRASE-RELATED"/>
    <property type="match status" value="1"/>
</dbReference>
<feature type="domain" description="Core-binding (CB)" evidence="8">
    <location>
        <begin position="17"/>
        <end position="109"/>
    </location>
</feature>
<comment type="similarity">
    <text evidence="1">Belongs to the 'phage' integrase family.</text>
</comment>
<dbReference type="InterPro" id="IPR010998">
    <property type="entry name" value="Integrase_recombinase_N"/>
</dbReference>
<dbReference type="InterPro" id="IPR044068">
    <property type="entry name" value="CB"/>
</dbReference>
<dbReference type="Proteomes" id="UP000217720">
    <property type="component" value="Unassembled WGS sequence"/>
</dbReference>
<dbReference type="SUPFAM" id="SSF56349">
    <property type="entry name" value="DNA breaking-rejoining enzymes"/>
    <property type="match status" value="1"/>
</dbReference>
<evidence type="ECO:0000256" key="2">
    <source>
        <dbReference type="ARBA" id="ARBA00022908"/>
    </source>
</evidence>
<evidence type="ECO:0000259" key="7">
    <source>
        <dbReference type="PROSITE" id="PS51898"/>
    </source>
</evidence>
<dbReference type="EMBL" id="NRGO01000026">
    <property type="protein sequence ID" value="PCC48809.1"/>
    <property type="molecule type" value="Genomic_DNA"/>
</dbReference>
<comment type="caution">
    <text evidence="9">The sequence shown here is derived from an EMBL/GenBank/DDBJ whole genome shotgun (WGS) entry which is preliminary data.</text>
</comment>
<dbReference type="InterPro" id="IPR011010">
    <property type="entry name" value="DNA_brk_join_enz"/>
</dbReference>
<dbReference type="GO" id="GO:0003677">
    <property type="term" value="F:DNA binding"/>
    <property type="evidence" value="ECO:0007669"/>
    <property type="project" value="UniProtKB-UniRule"/>
</dbReference>
<dbReference type="InterPro" id="IPR013762">
    <property type="entry name" value="Integrase-like_cat_sf"/>
</dbReference>
<dbReference type="InterPro" id="IPR004107">
    <property type="entry name" value="Integrase_SAM-like_N"/>
</dbReference>
<dbReference type="PANTHER" id="PTHR30349:SF64">
    <property type="entry name" value="PROPHAGE INTEGRASE INTD-RELATED"/>
    <property type="match status" value="1"/>
</dbReference>
<dbReference type="GO" id="GO:0015074">
    <property type="term" value="P:DNA integration"/>
    <property type="evidence" value="ECO:0007669"/>
    <property type="project" value="UniProtKB-KW"/>
</dbReference>
<dbReference type="GO" id="GO:0006310">
    <property type="term" value="P:DNA recombination"/>
    <property type="evidence" value="ECO:0007669"/>
    <property type="project" value="UniProtKB-KW"/>
</dbReference>
<evidence type="ECO:0000313" key="10">
    <source>
        <dbReference type="Proteomes" id="UP000217720"/>
    </source>
</evidence>
<dbReference type="Gene3D" id="1.10.150.130">
    <property type="match status" value="1"/>
</dbReference>
<organism evidence="9 10">
    <name type="scientific">Brevibacterium aurantiacum</name>
    <dbReference type="NCBI Taxonomy" id="273384"/>
    <lineage>
        <taxon>Bacteria</taxon>
        <taxon>Bacillati</taxon>
        <taxon>Actinomycetota</taxon>
        <taxon>Actinomycetes</taxon>
        <taxon>Micrococcales</taxon>
        <taxon>Brevibacteriaceae</taxon>
        <taxon>Brevibacterium</taxon>
    </lineage>
</organism>
<keyword evidence="3 5" id="KW-0238">DNA-binding</keyword>
<evidence type="ECO:0000256" key="3">
    <source>
        <dbReference type="ARBA" id="ARBA00023125"/>
    </source>
</evidence>
<feature type="domain" description="Tyr recombinase" evidence="7">
    <location>
        <begin position="150"/>
        <end position="429"/>
    </location>
</feature>
<name>A0A2A3ZB87_BREAU</name>
<dbReference type="Pfam" id="PF02899">
    <property type="entry name" value="Phage_int_SAM_1"/>
    <property type="match status" value="1"/>
</dbReference>
<evidence type="ECO:0000259" key="8">
    <source>
        <dbReference type="PROSITE" id="PS51900"/>
    </source>
</evidence>
<accession>A0A2A3ZB87</accession>
<feature type="region of interest" description="Disordered" evidence="6">
    <location>
        <begin position="429"/>
        <end position="450"/>
    </location>
</feature>
<dbReference type="PROSITE" id="PS51900">
    <property type="entry name" value="CB"/>
    <property type="match status" value="1"/>
</dbReference>
<reference evidence="9 10" key="1">
    <citation type="journal article" date="2017" name="Elife">
        <title>Extensive horizontal gene transfer in cheese-associated bacteria.</title>
        <authorList>
            <person name="Bonham K.S."/>
            <person name="Wolfe B.E."/>
            <person name="Dutton R.J."/>
        </authorList>
    </citation>
    <scope>NUCLEOTIDE SEQUENCE [LARGE SCALE GENOMIC DNA]</scope>
    <source>
        <strain evidence="9 10">900_6</strain>
    </source>
</reference>
<dbReference type="InterPro" id="IPR050090">
    <property type="entry name" value="Tyrosine_recombinase_XerCD"/>
</dbReference>
<proteinExistence type="inferred from homology"/>
<keyword evidence="2" id="KW-0229">DNA integration</keyword>
<sequence>MPVFIDDDLQLEDEHGPRPVTVINRWLRELPINGAHSPRTWEAYALAVKSWAEFLTSRNVSLLASRKDLRDEISLYAQHRLSGDLGDRLSSSSWNMAVKIIAGFYRWAAAEKYIDAEPFSYASQTLWRPDGSKIEIQRNLATLRTANAHTGRKYLEQPFVDLLMNALAGNSPDGSADPRFRGNETGRNESLIGFALSSGLRAQEFAYLTIYEVPPLPGRSSSIPVTLPLAPPTTKGRKGRSSWVGFDALSAVHTYMDMERAAAVQGSSWDPENALRIEEPTHDGAKLSGVYRRWRHLTVQERRRLICPGGGSALIGVQRDGSPFTDWATVLRRTSARIREFHEPRFPHVHPHMLRHTFAMLTLERLVRGYYQQAARLLTDTGGDDAMSLYLTKADPLLVLRDLLGHSSVETTQAYLHLLDTQRIFQEASDSARPRTTTADTASCDGEDVL</sequence>
<keyword evidence="4" id="KW-0233">DNA recombination</keyword>
<evidence type="ECO:0000256" key="4">
    <source>
        <dbReference type="ARBA" id="ARBA00023172"/>
    </source>
</evidence>
<protein>
    <submittedName>
        <fullName evidence="9">Integrase</fullName>
    </submittedName>
</protein>
<dbReference type="Gene3D" id="1.10.443.10">
    <property type="entry name" value="Intergrase catalytic core"/>
    <property type="match status" value="1"/>
</dbReference>
<evidence type="ECO:0000256" key="5">
    <source>
        <dbReference type="PROSITE-ProRule" id="PRU01248"/>
    </source>
</evidence>
<evidence type="ECO:0000313" key="9">
    <source>
        <dbReference type="EMBL" id="PCC48809.1"/>
    </source>
</evidence>
<dbReference type="AlphaFoldDB" id="A0A2A3ZB87"/>
<evidence type="ECO:0000256" key="6">
    <source>
        <dbReference type="SAM" id="MobiDB-lite"/>
    </source>
</evidence>
<dbReference type="InterPro" id="IPR002104">
    <property type="entry name" value="Integrase_catalytic"/>
</dbReference>
<gene>
    <name evidence="9" type="ORF">CIK62_16535</name>
</gene>
<dbReference type="PROSITE" id="PS51898">
    <property type="entry name" value="TYR_RECOMBINASE"/>
    <property type="match status" value="1"/>
</dbReference>
<evidence type="ECO:0000256" key="1">
    <source>
        <dbReference type="ARBA" id="ARBA00008857"/>
    </source>
</evidence>
<dbReference type="SUPFAM" id="SSF47823">
    <property type="entry name" value="lambda integrase-like, N-terminal domain"/>
    <property type="match status" value="1"/>
</dbReference>